<evidence type="ECO:0000256" key="11">
    <source>
        <dbReference type="ARBA" id="ARBA00023136"/>
    </source>
</evidence>
<comment type="subcellular location">
    <subcellularLocation>
        <location evidence="2">Cell inner membrane</location>
    </subcellularLocation>
    <subcellularLocation>
        <location evidence="1">Cell membrane</location>
        <topology evidence="1">Peripheral membrane protein</topology>
    </subcellularLocation>
</comment>
<dbReference type="InterPro" id="IPR027417">
    <property type="entry name" value="P-loop_NTPase"/>
</dbReference>
<keyword evidence="7" id="KW-0677">Repeat</keyword>
<dbReference type="PANTHER" id="PTHR43790:SF6">
    <property type="entry name" value="ARABINOSE IMPORT ATP-BINDING PROTEIN ARAG"/>
    <property type="match status" value="1"/>
</dbReference>
<evidence type="ECO:0000256" key="9">
    <source>
        <dbReference type="ARBA" id="ARBA00022840"/>
    </source>
</evidence>
<dbReference type="InterPro" id="IPR003593">
    <property type="entry name" value="AAA+_ATPase"/>
</dbReference>
<dbReference type="GO" id="GO:0005886">
    <property type="term" value="C:plasma membrane"/>
    <property type="evidence" value="ECO:0007669"/>
    <property type="project" value="UniProtKB-SubCell"/>
</dbReference>
<keyword evidence="4" id="KW-1003">Cell membrane</keyword>
<evidence type="ECO:0000256" key="7">
    <source>
        <dbReference type="ARBA" id="ARBA00022737"/>
    </source>
</evidence>
<keyword evidence="5" id="KW-0997">Cell inner membrane</keyword>
<protein>
    <submittedName>
        <fullName evidence="14">Fused L-arabinose transporter subunits of ABC superfamily: ATP-binding components</fullName>
    </submittedName>
</protein>
<dbReference type="GO" id="GO:0016887">
    <property type="term" value="F:ATP hydrolysis activity"/>
    <property type="evidence" value="ECO:0007669"/>
    <property type="project" value="InterPro"/>
</dbReference>
<dbReference type="Proteomes" id="UP000195569">
    <property type="component" value="Unassembled WGS sequence"/>
</dbReference>
<dbReference type="SMART" id="SM00382">
    <property type="entry name" value="AAA"/>
    <property type="match status" value="2"/>
</dbReference>
<name>A0A1N7S3S4_9BURK</name>
<dbReference type="NCBIfam" id="NF008442">
    <property type="entry name" value="PRK11288.1"/>
    <property type="match status" value="1"/>
</dbReference>
<evidence type="ECO:0000313" key="14">
    <source>
        <dbReference type="EMBL" id="SIT42053.1"/>
    </source>
</evidence>
<evidence type="ECO:0000256" key="8">
    <source>
        <dbReference type="ARBA" id="ARBA00022741"/>
    </source>
</evidence>
<keyword evidence="8" id="KW-0547">Nucleotide-binding</keyword>
<feature type="compositionally biased region" description="Basic and acidic residues" evidence="12">
    <location>
        <begin position="28"/>
        <end position="43"/>
    </location>
</feature>
<dbReference type="SUPFAM" id="SSF52540">
    <property type="entry name" value="P-loop containing nucleoside triphosphate hydrolases"/>
    <property type="match status" value="2"/>
</dbReference>
<accession>A0A1N7S3S4</accession>
<dbReference type="InterPro" id="IPR050107">
    <property type="entry name" value="ABC_carbohydrate_import_ATPase"/>
</dbReference>
<keyword evidence="6" id="KW-0762">Sugar transport</keyword>
<reference evidence="14" key="1">
    <citation type="submission" date="2016-12" db="EMBL/GenBank/DDBJ databases">
        <authorList>
            <person name="Moulin L."/>
        </authorList>
    </citation>
    <scope>NUCLEOTIDE SEQUENCE [LARGE SCALE GENOMIC DNA]</scope>
    <source>
        <strain evidence="14">STM 7183</strain>
    </source>
</reference>
<dbReference type="Pfam" id="PF00005">
    <property type="entry name" value="ABC_tran"/>
    <property type="match status" value="2"/>
</dbReference>
<keyword evidence="9 14" id="KW-0067">ATP-binding</keyword>
<evidence type="ECO:0000256" key="10">
    <source>
        <dbReference type="ARBA" id="ARBA00022967"/>
    </source>
</evidence>
<evidence type="ECO:0000259" key="13">
    <source>
        <dbReference type="PROSITE" id="PS50893"/>
    </source>
</evidence>
<dbReference type="GO" id="GO:0015749">
    <property type="term" value="P:monosaccharide transmembrane transport"/>
    <property type="evidence" value="ECO:0007669"/>
    <property type="project" value="UniProtKB-ARBA"/>
</dbReference>
<evidence type="ECO:0000256" key="4">
    <source>
        <dbReference type="ARBA" id="ARBA00022475"/>
    </source>
</evidence>
<comment type="caution">
    <text evidence="14">The sequence shown here is derived from an EMBL/GenBank/DDBJ whole genome shotgun (WGS) entry which is preliminary data.</text>
</comment>
<dbReference type="CDD" id="cd03215">
    <property type="entry name" value="ABC_Carb_Monos_II"/>
    <property type="match status" value="1"/>
</dbReference>
<dbReference type="PANTHER" id="PTHR43790">
    <property type="entry name" value="CARBOHYDRATE TRANSPORT ATP-BINDING PROTEIN MG119-RELATED"/>
    <property type="match status" value="1"/>
</dbReference>
<dbReference type="GO" id="GO:0005524">
    <property type="term" value="F:ATP binding"/>
    <property type="evidence" value="ECO:0007669"/>
    <property type="project" value="UniProtKB-KW"/>
</dbReference>
<feature type="region of interest" description="Disordered" evidence="12">
    <location>
        <begin position="1"/>
        <end position="45"/>
    </location>
</feature>
<dbReference type="Gene3D" id="3.40.50.300">
    <property type="entry name" value="P-loop containing nucleotide triphosphate hydrolases"/>
    <property type="match status" value="2"/>
</dbReference>
<organism evidence="14 15">
    <name type="scientific">Paraburkholderia piptadeniae</name>
    <dbReference type="NCBI Taxonomy" id="1701573"/>
    <lineage>
        <taxon>Bacteria</taxon>
        <taxon>Pseudomonadati</taxon>
        <taxon>Pseudomonadota</taxon>
        <taxon>Betaproteobacteria</taxon>
        <taxon>Burkholderiales</taxon>
        <taxon>Burkholderiaceae</taxon>
        <taxon>Paraburkholderia</taxon>
    </lineage>
</organism>
<dbReference type="PROSITE" id="PS50893">
    <property type="entry name" value="ABC_TRANSPORTER_2"/>
    <property type="match status" value="2"/>
</dbReference>
<evidence type="ECO:0000256" key="1">
    <source>
        <dbReference type="ARBA" id="ARBA00004202"/>
    </source>
</evidence>
<evidence type="ECO:0000256" key="5">
    <source>
        <dbReference type="ARBA" id="ARBA00022519"/>
    </source>
</evidence>
<keyword evidence="3" id="KW-0813">Transport</keyword>
<evidence type="ECO:0000256" key="6">
    <source>
        <dbReference type="ARBA" id="ARBA00022597"/>
    </source>
</evidence>
<keyword evidence="11" id="KW-0472">Membrane</keyword>
<evidence type="ECO:0000256" key="3">
    <source>
        <dbReference type="ARBA" id="ARBA00022448"/>
    </source>
</evidence>
<keyword evidence="10" id="KW-1278">Translocase</keyword>
<keyword evidence="15" id="KW-1185">Reference proteome</keyword>
<dbReference type="FunFam" id="3.40.50.300:FF:000127">
    <property type="entry name" value="Ribose import ATP-binding protein RbsA"/>
    <property type="match status" value="1"/>
</dbReference>
<dbReference type="AlphaFoldDB" id="A0A1N7S3S4"/>
<dbReference type="InterPro" id="IPR003439">
    <property type="entry name" value="ABC_transporter-like_ATP-bd"/>
</dbReference>
<dbReference type="CDD" id="cd03216">
    <property type="entry name" value="ABC_Carb_Monos_I"/>
    <property type="match status" value="1"/>
</dbReference>
<feature type="domain" description="ABC transporter" evidence="13">
    <location>
        <begin position="55"/>
        <end position="290"/>
    </location>
</feature>
<sequence>MNAAEGIHAPRAGRNGSEAGEGKPPCGRTRDDCADDYGQHEGSIEATGGKVSATLRFDNIGKVFPGVRALDGISFDVHAGQVHGLMGENGAGKSTLLKILGGEYQPDSGRVLIDGNEVHFANAGASIAAGIAVIHQELQYVPDLTVSENLLLGRLPSTIGFVKKADAKRYVRERLKAMGVDLDPNAKLRKLSIAQRQMVEICKALMRNARVIALDEPTSSLSHRETEVLFKLVRDLRADNRALIYISHRMDEIYQLCDACTIFRDGRKVASHPTLEGVSRDTIVSEMVGREISDIYGYRPRELGEVRFSAKNIEGHPLAEPASFDVRRGEIVGFFGLVGAGRSELMHLVYGDDPKKGGELVLDGKPIKVKSAGEAIRQGIVLCPEDRKEEGIVAIASVAENINISCRRHYLKAGIFLDRKKEAETADRFIKLLKIKTPSRRQKIRFLSGGNQQKTILSRWLAEPDLKVVILDEPTRGIDVGAKHEIYNVIYQLAERGCAIVMISSELPEVLGVSDRIVVMRQGRISGELPRGAATEQSVLSLALPKSSSTAQAA</sequence>
<proteinExistence type="predicted"/>
<dbReference type="EMBL" id="CYGY02000031">
    <property type="protein sequence ID" value="SIT42053.1"/>
    <property type="molecule type" value="Genomic_DNA"/>
</dbReference>
<gene>
    <name evidence="14" type="primary">araG</name>
    <name evidence="14" type="ORF">BN2476_310034</name>
</gene>
<evidence type="ECO:0000256" key="2">
    <source>
        <dbReference type="ARBA" id="ARBA00004533"/>
    </source>
</evidence>
<dbReference type="FunFam" id="3.40.50.300:FF:000126">
    <property type="entry name" value="Galactose/methyl galactoside import ATP-binding protein MglA"/>
    <property type="match status" value="1"/>
</dbReference>
<evidence type="ECO:0000256" key="12">
    <source>
        <dbReference type="SAM" id="MobiDB-lite"/>
    </source>
</evidence>
<evidence type="ECO:0000313" key="15">
    <source>
        <dbReference type="Proteomes" id="UP000195569"/>
    </source>
</evidence>
<feature type="domain" description="ABC transporter" evidence="13">
    <location>
        <begin position="301"/>
        <end position="547"/>
    </location>
</feature>